<organism evidence="10 11">
    <name type="scientific">Tritrichomonas foetus</name>
    <dbReference type="NCBI Taxonomy" id="1144522"/>
    <lineage>
        <taxon>Eukaryota</taxon>
        <taxon>Metamonada</taxon>
        <taxon>Parabasalia</taxon>
        <taxon>Tritrichomonadida</taxon>
        <taxon>Tritrichomonadidae</taxon>
        <taxon>Tritrichomonas</taxon>
    </lineage>
</organism>
<dbReference type="PANTHER" id="PTHR44167:SF23">
    <property type="entry name" value="CDC7 KINASE, ISOFORM A-RELATED"/>
    <property type="match status" value="1"/>
</dbReference>
<accession>A0A1J4KA87</accession>
<dbReference type="EC" id="2.7.11.1" evidence="1"/>
<dbReference type="GO" id="GO:0004674">
    <property type="term" value="F:protein serine/threonine kinase activity"/>
    <property type="evidence" value="ECO:0007669"/>
    <property type="project" value="UniProtKB-KW"/>
</dbReference>
<dbReference type="InterPro" id="IPR008271">
    <property type="entry name" value="Ser/Thr_kinase_AS"/>
</dbReference>
<dbReference type="Proteomes" id="UP000179807">
    <property type="component" value="Unassembled WGS sequence"/>
</dbReference>
<dbReference type="Pfam" id="PF00069">
    <property type="entry name" value="Pkinase"/>
    <property type="match status" value="1"/>
</dbReference>
<dbReference type="SUPFAM" id="SSF56112">
    <property type="entry name" value="Protein kinase-like (PK-like)"/>
    <property type="match status" value="1"/>
</dbReference>
<keyword evidence="4 7" id="KW-0547">Nucleotide-binding</keyword>
<dbReference type="AlphaFoldDB" id="A0A1J4KA87"/>
<feature type="binding site" evidence="7">
    <location>
        <position position="25"/>
    </location>
    <ligand>
        <name>ATP</name>
        <dbReference type="ChEBI" id="CHEBI:30616"/>
    </ligand>
</feature>
<evidence type="ECO:0000313" key="11">
    <source>
        <dbReference type="Proteomes" id="UP000179807"/>
    </source>
</evidence>
<comment type="similarity">
    <text evidence="8">Belongs to the protein kinase superfamily.</text>
</comment>
<evidence type="ECO:0000256" key="4">
    <source>
        <dbReference type="ARBA" id="ARBA00022741"/>
    </source>
</evidence>
<dbReference type="EMBL" id="MLAK01000677">
    <property type="protein sequence ID" value="OHT08131.1"/>
    <property type="molecule type" value="Genomic_DNA"/>
</dbReference>
<keyword evidence="3" id="KW-0808">Transferase</keyword>
<dbReference type="InterPro" id="IPR017441">
    <property type="entry name" value="Protein_kinase_ATP_BS"/>
</dbReference>
<dbReference type="GO" id="GO:0005524">
    <property type="term" value="F:ATP binding"/>
    <property type="evidence" value="ECO:0007669"/>
    <property type="project" value="UniProtKB-UniRule"/>
</dbReference>
<evidence type="ECO:0000259" key="9">
    <source>
        <dbReference type="PROSITE" id="PS50011"/>
    </source>
</evidence>
<dbReference type="InterPro" id="IPR000719">
    <property type="entry name" value="Prot_kinase_dom"/>
</dbReference>
<dbReference type="VEuPathDB" id="TrichDB:TRFO_23500"/>
<dbReference type="PROSITE" id="PS00108">
    <property type="entry name" value="PROTEIN_KINASE_ST"/>
    <property type="match status" value="1"/>
</dbReference>
<keyword evidence="6 7" id="KW-0067">ATP-binding</keyword>
<dbReference type="Gene3D" id="1.10.510.10">
    <property type="entry name" value="Transferase(Phosphotransferase) domain 1"/>
    <property type="match status" value="1"/>
</dbReference>
<protein>
    <recommendedName>
        <fullName evidence="1">non-specific serine/threonine protein kinase</fullName>
        <ecNumber evidence="1">2.7.11.1</ecNumber>
    </recommendedName>
</protein>
<dbReference type="SMART" id="SM00220">
    <property type="entry name" value="S_TKc"/>
    <property type="match status" value="1"/>
</dbReference>
<dbReference type="InterPro" id="IPR011009">
    <property type="entry name" value="Kinase-like_dom_sf"/>
</dbReference>
<evidence type="ECO:0000313" key="10">
    <source>
        <dbReference type="EMBL" id="OHT08131.1"/>
    </source>
</evidence>
<dbReference type="OrthoDB" id="10020333at2759"/>
<keyword evidence="2 8" id="KW-0723">Serine/threonine-protein kinase</keyword>
<comment type="caution">
    <text evidence="10">The sequence shown here is derived from an EMBL/GenBank/DDBJ whole genome shotgun (WGS) entry which is preliminary data.</text>
</comment>
<keyword evidence="5 10" id="KW-0418">Kinase</keyword>
<dbReference type="PROSITE" id="PS00107">
    <property type="entry name" value="PROTEIN_KINASE_ATP"/>
    <property type="match status" value="1"/>
</dbReference>
<keyword evidence="11" id="KW-1185">Reference proteome</keyword>
<dbReference type="PANTHER" id="PTHR44167">
    <property type="entry name" value="OVARIAN-SPECIFIC SERINE/THREONINE-PROTEIN KINASE LOK-RELATED"/>
    <property type="match status" value="1"/>
</dbReference>
<evidence type="ECO:0000256" key="6">
    <source>
        <dbReference type="ARBA" id="ARBA00022840"/>
    </source>
</evidence>
<proteinExistence type="inferred from homology"/>
<evidence type="ECO:0000256" key="2">
    <source>
        <dbReference type="ARBA" id="ARBA00022527"/>
    </source>
</evidence>
<dbReference type="GeneID" id="94837895"/>
<dbReference type="Gene3D" id="3.30.200.20">
    <property type="entry name" value="Phosphorylase Kinase, domain 1"/>
    <property type="match status" value="1"/>
</dbReference>
<evidence type="ECO:0000256" key="5">
    <source>
        <dbReference type="ARBA" id="ARBA00022777"/>
    </source>
</evidence>
<evidence type="ECO:0000256" key="7">
    <source>
        <dbReference type="PROSITE-ProRule" id="PRU10141"/>
    </source>
</evidence>
<evidence type="ECO:0000256" key="1">
    <source>
        <dbReference type="ARBA" id="ARBA00012513"/>
    </source>
</evidence>
<gene>
    <name evidence="10" type="ORF">TRFO_23500</name>
</gene>
<dbReference type="GO" id="GO:0005634">
    <property type="term" value="C:nucleus"/>
    <property type="evidence" value="ECO:0007669"/>
    <property type="project" value="TreeGrafter"/>
</dbReference>
<reference evidence="10" key="1">
    <citation type="submission" date="2016-10" db="EMBL/GenBank/DDBJ databases">
        <authorList>
            <person name="Benchimol M."/>
            <person name="Almeida L.G."/>
            <person name="Vasconcelos A.T."/>
            <person name="Perreira-Neves A."/>
            <person name="Rosa I.A."/>
            <person name="Tasca T."/>
            <person name="Bogo M.R."/>
            <person name="de Souza W."/>
        </authorList>
    </citation>
    <scope>NUCLEOTIDE SEQUENCE [LARGE SCALE GENOMIC DNA]</scope>
    <source>
        <strain evidence="10">K</strain>
    </source>
</reference>
<feature type="domain" description="Protein kinase" evidence="9">
    <location>
        <begin position="1"/>
        <end position="310"/>
    </location>
</feature>
<sequence length="329" mass="37980">MIGTGVSSCVYRAIHKETGRVVALKKINWGIGPERTAKEIKWMMKLSHPHICRLVTLYRIDDAVTLVLEYIPHLHHRFLQPKLRGRILKHYIFQLMLAIEYLHRNKVIHHDIKPGNFLFDPETCHGSLIDYGLCEHDASLNVGLTAIDDYKKMIKPVPNEFINPRMYLNRPKLRGTHGGTRGYIAPEILMRAWNQTPKVDVWSAGVILLSILTDRYSFFSQEKDCVALCEIAALLGEERLMDCAIETQRRIKFPCPYPDSHSLKEVCYGCNAKLVEEPVDEKIWDLLEGMLEPIPTRRYSSKMVIDHPYFDDIRGEYGYCLDLSGNKQK</sequence>
<name>A0A1J4KA87_9EUKA</name>
<dbReference type="PROSITE" id="PS50011">
    <property type="entry name" value="PROTEIN_KINASE_DOM"/>
    <property type="match status" value="1"/>
</dbReference>
<dbReference type="RefSeq" id="XP_068361267.1">
    <property type="nucleotide sequence ID" value="XM_068503191.1"/>
</dbReference>
<evidence type="ECO:0000256" key="8">
    <source>
        <dbReference type="RuleBase" id="RU000304"/>
    </source>
</evidence>
<evidence type="ECO:0000256" key="3">
    <source>
        <dbReference type="ARBA" id="ARBA00022679"/>
    </source>
</evidence>
<dbReference type="GO" id="GO:0044773">
    <property type="term" value="P:mitotic DNA damage checkpoint signaling"/>
    <property type="evidence" value="ECO:0007669"/>
    <property type="project" value="TreeGrafter"/>
</dbReference>